<protein>
    <submittedName>
        <fullName evidence="1">Uncharacterized protein</fullName>
    </submittedName>
</protein>
<evidence type="ECO:0000313" key="1">
    <source>
        <dbReference type="EMBL" id="EPQ07489.1"/>
    </source>
</evidence>
<proteinExistence type="predicted"/>
<reference evidence="1 2" key="1">
    <citation type="journal article" date="2013" name="Nat. Commun.">
        <title>Genome analysis reveals insights into physiology and longevity of the Brandt's bat Myotis brandtii.</title>
        <authorList>
            <person name="Seim I."/>
            <person name="Fang X."/>
            <person name="Xiong Z."/>
            <person name="Lobanov A.V."/>
            <person name="Huang Z."/>
            <person name="Ma S."/>
            <person name="Feng Y."/>
            <person name="Turanov A.A."/>
            <person name="Zhu Y."/>
            <person name="Lenz T.L."/>
            <person name="Gerashchenko M.V."/>
            <person name="Fan D."/>
            <person name="Hee Yim S."/>
            <person name="Yao X."/>
            <person name="Jordan D."/>
            <person name="Xiong Y."/>
            <person name="Ma Y."/>
            <person name="Lyapunov A.N."/>
            <person name="Chen G."/>
            <person name="Kulakova O.I."/>
            <person name="Sun Y."/>
            <person name="Lee S.G."/>
            <person name="Bronson R.T."/>
            <person name="Moskalev A.A."/>
            <person name="Sunyaev S.R."/>
            <person name="Zhang G."/>
            <person name="Krogh A."/>
            <person name="Wang J."/>
            <person name="Gladyshev V.N."/>
        </authorList>
    </citation>
    <scope>NUCLEOTIDE SEQUENCE [LARGE SCALE GENOMIC DNA]</scope>
</reference>
<accession>S7MSV6</accession>
<dbReference type="AlphaFoldDB" id="S7MSV6"/>
<evidence type="ECO:0000313" key="2">
    <source>
        <dbReference type="Proteomes" id="UP000052978"/>
    </source>
</evidence>
<gene>
    <name evidence="1" type="ORF">D623_10018332</name>
</gene>
<name>S7MSV6_MYOBR</name>
<sequence length="165" mass="18335">MGAVILCVKVMVQFQIGISCSTDCNLISKIFMSEVDQKDYTFSQSPVLEQLRVTERCNPAKQLTEPCPSSSSLTVHSMLPFTVTWEIVWFSDHRTTETLTSDFTLDLKPLNSSESSKTLLRTARGIKAAALQAGSRQARCLIIVEVSACYRCVERGARLILRVLA</sequence>
<dbReference type="Proteomes" id="UP000052978">
    <property type="component" value="Unassembled WGS sequence"/>
</dbReference>
<organism evidence="1 2">
    <name type="scientific">Myotis brandtii</name>
    <name type="common">Brandt's bat</name>
    <dbReference type="NCBI Taxonomy" id="109478"/>
    <lineage>
        <taxon>Eukaryota</taxon>
        <taxon>Metazoa</taxon>
        <taxon>Chordata</taxon>
        <taxon>Craniata</taxon>
        <taxon>Vertebrata</taxon>
        <taxon>Euteleostomi</taxon>
        <taxon>Mammalia</taxon>
        <taxon>Eutheria</taxon>
        <taxon>Laurasiatheria</taxon>
        <taxon>Chiroptera</taxon>
        <taxon>Yangochiroptera</taxon>
        <taxon>Vespertilionidae</taxon>
        <taxon>Myotis</taxon>
    </lineage>
</organism>
<keyword evidence="2" id="KW-1185">Reference proteome</keyword>
<dbReference type="EMBL" id="KE162223">
    <property type="protein sequence ID" value="EPQ07489.1"/>
    <property type="molecule type" value="Genomic_DNA"/>
</dbReference>